<keyword evidence="3" id="KW-1185">Reference proteome</keyword>
<dbReference type="EMBL" id="LWGR01000003">
    <property type="protein sequence ID" value="KZM75577.1"/>
    <property type="molecule type" value="Genomic_DNA"/>
</dbReference>
<evidence type="ECO:0000313" key="2">
    <source>
        <dbReference type="EMBL" id="KZM75577.1"/>
    </source>
</evidence>
<protein>
    <submittedName>
        <fullName evidence="2">Uncharacterized protein</fullName>
    </submittedName>
</protein>
<gene>
    <name evidence="2" type="ORF">AWN90_19585</name>
</gene>
<accession>A0A164PHH3</accession>
<dbReference type="STRING" id="455432.AWN90_19585"/>
<evidence type="ECO:0000313" key="3">
    <source>
        <dbReference type="Proteomes" id="UP000076512"/>
    </source>
</evidence>
<proteinExistence type="predicted"/>
<feature type="compositionally biased region" description="Basic and acidic residues" evidence="1">
    <location>
        <begin position="183"/>
        <end position="194"/>
    </location>
</feature>
<feature type="region of interest" description="Disordered" evidence="1">
    <location>
        <begin position="178"/>
        <end position="207"/>
    </location>
</feature>
<sequence length="207" mass="23338">MPGARKRRANRIAAVIPLVKDLQAHSRECDSVWWTRRSDRQDWFWLTTPLSVNARGDTTIAESNYEVAQQYIAAVSAFGIDYRIDLWPGGQIHTLTVRADDAAALRELDRIITALRDYPILDEQDVSARDWDHNHPDGGERECYAEPGCSCVYSTHSHHLQVTSDGTAHPECAVCGSDVEDWEPGRYDPTDPRPDPPPGRQSMEPRS</sequence>
<evidence type="ECO:0000256" key="1">
    <source>
        <dbReference type="SAM" id="MobiDB-lite"/>
    </source>
</evidence>
<dbReference type="AlphaFoldDB" id="A0A164PHH3"/>
<dbReference type="Proteomes" id="UP000076512">
    <property type="component" value="Unassembled WGS sequence"/>
</dbReference>
<organism evidence="2 3">
    <name type="scientific">Nocardia terpenica</name>
    <dbReference type="NCBI Taxonomy" id="455432"/>
    <lineage>
        <taxon>Bacteria</taxon>
        <taxon>Bacillati</taxon>
        <taxon>Actinomycetota</taxon>
        <taxon>Actinomycetes</taxon>
        <taxon>Mycobacteriales</taxon>
        <taxon>Nocardiaceae</taxon>
        <taxon>Nocardia</taxon>
    </lineage>
</organism>
<name>A0A164PHH3_9NOCA</name>
<comment type="caution">
    <text evidence="2">The sequence shown here is derived from an EMBL/GenBank/DDBJ whole genome shotgun (WGS) entry which is preliminary data.</text>
</comment>
<reference evidence="2 3" key="1">
    <citation type="submission" date="2016-04" db="EMBL/GenBank/DDBJ databases">
        <authorList>
            <person name="Evans L.H."/>
            <person name="Alamgir A."/>
            <person name="Owens N."/>
            <person name="Weber N.D."/>
            <person name="Virtaneva K."/>
            <person name="Barbian K."/>
            <person name="Babar A."/>
            <person name="Rosenke K."/>
        </authorList>
    </citation>
    <scope>NUCLEOTIDE SEQUENCE [LARGE SCALE GENOMIC DNA]</scope>
    <source>
        <strain evidence="2 3">IFM 0406</strain>
    </source>
</reference>